<accession>A0ACB8JZ33</accession>
<name>A0ACB8JZ33_CITSI</name>
<dbReference type="EMBL" id="CM039175">
    <property type="protein sequence ID" value="KAH9737853.1"/>
    <property type="molecule type" value="Genomic_DNA"/>
</dbReference>
<evidence type="ECO:0000313" key="1">
    <source>
        <dbReference type="EMBL" id="KAH9737853.1"/>
    </source>
</evidence>
<keyword evidence="2" id="KW-1185">Reference proteome</keyword>
<evidence type="ECO:0000313" key="2">
    <source>
        <dbReference type="Proteomes" id="UP000829398"/>
    </source>
</evidence>
<comment type="caution">
    <text evidence="1">The sequence shown here is derived from an EMBL/GenBank/DDBJ whole genome shotgun (WGS) entry which is preliminary data.</text>
</comment>
<proteinExistence type="predicted"/>
<gene>
    <name evidence="1" type="ORF">KPL71_018578</name>
</gene>
<organism evidence="1 2">
    <name type="scientific">Citrus sinensis</name>
    <name type="common">Sweet orange</name>
    <name type="synonym">Citrus aurantium var. sinensis</name>
    <dbReference type="NCBI Taxonomy" id="2711"/>
    <lineage>
        <taxon>Eukaryota</taxon>
        <taxon>Viridiplantae</taxon>
        <taxon>Streptophyta</taxon>
        <taxon>Embryophyta</taxon>
        <taxon>Tracheophyta</taxon>
        <taxon>Spermatophyta</taxon>
        <taxon>Magnoliopsida</taxon>
        <taxon>eudicotyledons</taxon>
        <taxon>Gunneridae</taxon>
        <taxon>Pentapetalae</taxon>
        <taxon>rosids</taxon>
        <taxon>malvids</taxon>
        <taxon>Sapindales</taxon>
        <taxon>Rutaceae</taxon>
        <taxon>Aurantioideae</taxon>
        <taxon>Citrus</taxon>
    </lineage>
</organism>
<reference evidence="2" key="1">
    <citation type="journal article" date="2023" name="Hortic. Res.">
        <title>A chromosome-level phased genome enabling allele-level studies in sweet orange: a case study on citrus Huanglongbing tolerance.</title>
        <authorList>
            <person name="Wu B."/>
            <person name="Yu Q."/>
            <person name="Deng Z."/>
            <person name="Duan Y."/>
            <person name="Luo F."/>
            <person name="Gmitter F. Jr."/>
        </authorList>
    </citation>
    <scope>NUCLEOTIDE SEQUENCE [LARGE SCALE GENOMIC DNA]</scope>
    <source>
        <strain evidence="2">cv. Valencia</strain>
    </source>
</reference>
<protein>
    <submittedName>
        <fullName evidence="1">Protein WVD2-like 4</fullName>
    </submittedName>
</protein>
<sequence length="470" mass="50629">MEYENGITMEDKRNLSAKTHVGGSALEINKEKQNSDSGDEASNLKETSKHVAKAEGLSSSGKETEAAVNVSANKITKRLKESLTPDGVNSKSSKVAKDKAILKGSASFTRSQRPVLSQSLFFPSRGAHADALKKSIDVYPIKRDAKQALVNRVKGQGPSFNGTVNSVSRLNQPNRCASTGVETKEVKTNGVSVRPTTLASVSSIRKSAPVKSSSMNEAVNSPLPEVSQFMDQHSKSVTNALPNKEDDETRSTTSSATSRGRRSGVSGFNFRLEERAERRKEESQEAEIKQLRKSLTFKATPMPSFYKEPPPKVELKKIPTTRAVSPKFGRNKSSVVAKDSSFENGGSCHSPRLNQGPNNSMKGTQANGNKESATSKTPIKKSQPKLQSQDSIRRKTEGKPIKSKPKNAGAGNQNLEADGKPEETQNQSSALPECKDAVDLASEIHPAETDGPIMTMANPEIIPREVAVGG</sequence>
<dbReference type="Proteomes" id="UP000829398">
    <property type="component" value="Chromosome 6"/>
</dbReference>